<evidence type="ECO:0000256" key="2">
    <source>
        <dbReference type="SAM" id="MobiDB-lite"/>
    </source>
</evidence>
<name>A0A8J5WIR5_ZIZPA</name>
<dbReference type="EMBL" id="JAAALK010000080">
    <property type="protein sequence ID" value="KAG8091980.1"/>
    <property type="molecule type" value="Genomic_DNA"/>
</dbReference>
<sequence>MIYYPDNLKCKDIIADLKKEFLVALDLYDKDVDAGITKINEAHKEIENAQQKIVTQIKTIFGSPTVSSLPTESPCEARCKRRAKRPVGYGSPNAKRKSKVPRDVSLAHIDVSDDGPRIVVKDLSQSAVGQSTSVQQEAAPPAIATSVQQKAVHSVADASIQ</sequence>
<dbReference type="AlphaFoldDB" id="A0A8J5WIR5"/>
<proteinExistence type="predicted"/>
<accession>A0A8J5WIR5</accession>
<comment type="caution">
    <text evidence="3">The sequence shown here is derived from an EMBL/GenBank/DDBJ whole genome shotgun (WGS) entry which is preliminary data.</text>
</comment>
<evidence type="ECO:0000313" key="4">
    <source>
        <dbReference type="Proteomes" id="UP000729402"/>
    </source>
</evidence>
<keyword evidence="1" id="KW-0175">Coiled coil</keyword>
<dbReference type="Proteomes" id="UP000729402">
    <property type="component" value="Unassembled WGS sequence"/>
</dbReference>
<feature type="region of interest" description="Disordered" evidence="2">
    <location>
        <begin position="129"/>
        <end position="161"/>
    </location>
</feature>
<dbReference type="OrthoDB" id="653429at2759"/>
<gene>
    <name evidence="3" type="ORF">GUJ93_ZPchr0012g19733</name>
</gene>
<feature type="region of interest" description="Disordered" evidence="2">
    <location>
        <begin position="65"/>
        <end position="102"/>
    </location>
</feature>
<reference evidence="3" key="2">
    <citation type="submission" date="2021-02" db="EMBL/GenBank/DDBJ databases">
        <authorList>
            <person name="Kimball J.A."/>
            <person name="Haas M.W."/>
            <person name="Macchietto M."/>
            <person name="Kono T."/>
            <person name="Duquette J."/>
            <person name="Shao M."/>
        </authorList>
    </citation>
    <scope>NUCLEOTIDE SEQUENCE</scope>
    <source>
        <tissue evidence="3">Fresh leaf tissue</tissue>
    </source>
</reference>
<evidence type="ECO:0000256" key="1">
    <source>
        <dbReference type="SAM" id="Coils"/>
    </source>
</evidence>
<organism evidence="3 4">
    <name type="scientific">Zizania palustris</name>
    <name type="common">Northern wild rice</name>
    <dbReference type="NCBI Taxonomy" id="103762"/>
    <lineage>
        <taxon>Eukaryota</taxon>
        <taxon>Viridiplantae</taxon>
        <taxon>Streptophyta</taxon>
        <taxon>Embryophyta</taxon>
        <taxon>Tracheophyta</taxon>
        <taxon>Spermatophyta</taxon>
        <taxon>Magnoliopsida</taxon>
        <taxon>Liliopsida</taxon>
        <taxon>Poales</taxon>
        <taxon>Poaceae</taxon>
        <taxon>BOP clade</taxon>
        <taxon>Oryzoideae</taxon>
        <taxon>Oryzeae</taxon>
        <taxon>Zizaniinae</taxon>
        <taxon>Zizania</taxon>
    </lineage>
</organism>
<evidence type="ECO:0000313" key="3">
    <source>
        <dbReference type="EMBL" id="KAG8091980.1"/>
    </source>
</evidence>
<protein>
    <submittedName>
        <fullName evidence="3">Uncharacterized protein</fullName>
    </submittedName>
</protein>
<reference evidence="3" key="1">
    <citation type="journal article" date="2021" name="bioRxiv">
        <title>Whole Genome Assembly and Annotation of Northern Wild Rice, Zizania palustris L., Supports a Whole Genome Duplication in the Zizania Genus.</title>
        <authorList>
            <person name="Haas M."/>
            <person name="Kono T."/>
            <person name="Macchietto M."/>
            <person name="Millas R."/>
            <person name="McGilp L."/>
            <person name="Shao M."/>
            <person name="Duquette J."/>
            <person name="Hirsch C.N."/>
            <person name="Kimball J."/>
        </authorList>
    </citation>
    <scope>NUCLEOTIDE SEQUENCE</scope>
    <source>
        <tissue evidence="3">Fresh leaf tissue</tissue>
    </source>
</reference>
<feature type="coiled-coil region" evidence="1">
    <location>
        <begin position="32"/>
        <end position="59"/>
    </location>
</feature>
<keyword evidence="4" id="KW-1185">Reference proteome</keyword>